<comment type="similarity">
    <text evidence="1">Belongs to the UPF0162 family.</text>
</comment>
<evidence type="ECO:0000313" key="3">
    <source>
        <dbReference type="EMBL" id="PRY88091.1"/>
    </source>
</evidence>
<protein>
    <submittedName>
        <fullName evidence="3">Transglutaminase superfamily protein</fullName>
    </submittedName>
</protein>
<reference evidence="3 4" key="1">
    <citation type="submission" date="2018-03" db="EMBL/GenBank/DDBJ databases">
        <title>Genomic Encyclopedia of Archaeal and Bacterial Type Strains, Phase II (KMG-II): from individual species to whole genera.</title>
        <authorList>
            <person name="Goeker M."/>
        </authorList>
    </citation>
    <scope>NUCLEOTIDE SEQUENCE [LARGE SCALE GENOMIC DNA]</scope>
    <source>
        <strain evidence="3 4">DSM 27929</strain>
    </source>
</reference>
<gene>
    <name evidence="3" type="ORF">CLW00_105212</name>
</gene>
<dbReference type="InterPro" id="IPR032698">
    <property type="entry name" value="SirB1_N"/>
</dbReference>
<dbReference type="PANTHER" id="PTHR31350:SF21">
    <property type="entry name" value="F-BOX ONLY PROTEIN 21"/>
    <property type="match status" value="1"/>
</dbReference>
<evidence type="ECO:0000259" key="2">
    <source>
        <dbReference type="Pfam" id="PF13369"/>
    </source>
</evidence>
<comment type="caution">
    <text evidence="3">The sequence shown here is derived from an EMBL/GenBank/DDBJ whole genome shotgun (WGS) entry which is preliminary data.</text>
</comment>
<feature type="domain" description="Protein SirB1 N-terminal" evidence="2">
    <location>
        <begin position="106"/>
        <end position="254"/>
    </location>
</feature>
<dbReference type="Pfam" id="PF13369">
    <property type="entry name" value="Transglut_core2"/>
    <property type="match status" value="1"/>
</dbReference>
<dbReference type="OrthoDB" id="188084at2"/>
<accession>A0A2T0WN11</accession>
<sequence>MTKEKLTDKELHALVSLLDDTDQEVKNHVWEKLASFGHEVIPFLEKKWEESFNPEIQKEIEELVHTLQFSQLKERLKEWKNSEEQDLLTGLWILNTYQYPDLDFEKLNADMHQIYFDVWTAFKNDLMPYEQVRIINSVLFNQLKFSANTKNFHSPANSMLSSVLETKKGNPISLCGIYLLVGQKLGLPIYGVNLPNLFVLTYKTKDVSFYINAFNKGLIFSKQDINNYLEHLKIESRDAFFQPCSHKDIVIRSMRNLIVAFEKLGEVEKVNEVKELLEILEGD</sequence>
<keyword evidence="4" id="KW-1185">Reference proteome</keyword>
<dbReference type="EMBL" id="PVTR01000005">
    <property type="protein sequence ID" value="PRY88091.1"/>
    <property type="molecule type" value="Genomic_DNA"/>
</dbReference>
<evidence type="ECO:0000256" key="1">
    <source>
        <dbReference type="ARBA" id="ARBA00007100"/>
    </source>
</evidence>
<proteinExistence type="inferred from homology"/>
<dbReference type="AlphaFoldDB" id="A0A2T0WN11"/>
<dbReference type="PANTHER" id="PTHR31350">
    <property type="entry name" value="SI:DKEY-261L7.2"/>
    <property type="match status" value="1"/>
</dbReference>
<dbReference type="Proteomes" id="UP000238157">
    <property type="component" value="Unassembled WGS sequence"/>
</dbReference>
<organism evidence="3 4">
    <name type="scientific">Mongoliibacter ruber</name>
    <dbReference type="NCBI Taxonomy" id="1750599"/>
    <lineage>
        <taxon>Bacteria</taxon>
        <taxon>Pseudomonadati</taxon>
        <taxon>Bacteroidota</taxon>
        <taxon>Cytophagia</taxon>
        <taxon>Cytophagales</taxon>
        <taxon>Cyclobacteriaceae</taxon>
        <taxon>Mongoliibacter</taxon>
    </lineage>
</organism>
<evidence type="ECO:0000313" key="4">
    <source>
        <dbReference type="Proteomes" id="UP000238157"/>
    </source>
</evidence>
<dbReference type="RefSeq" id="WP_106133578.1">
    <property type="nucleotide sequence ID" value="NZ_PVTR01000005.1"/>
</dbReference>
<name>A0A2T0WN11_9BACT</name>